<comment type="caution">
    <text evidence="2">The sequence shown here is derived from an EMBL/GenBank/DDBJ whole genome shotgun (WGS) entry which is preliminary data.</text>
</comment>
<keyword evidence="3" id="KW-1185">Reference proteome</keyword>
<name>A0A314YWP7_PRUYE</name>
<accession>A0A314YWP7</accession>
<sequence>MFHHLKILVEKEAQCHVTVTVQANCAMAKTASLNLESIVNVIQLADSAIRMEVMRGGEEDPIHKRHGHEHGGVAVEPIHGGKGHGHERGGEGNPKPGAHCKPGENNRACNRHGGHERGGEQDPIHKGHGHEHGGVVVEPIHGGKGHGHERVGEGDPRNKRPGLPGTTETKTKN</sequence>
<dbReference type="Proteomes" id="UP000250321">
    <property type="component" value="Unassembled WGS sequence"/>
</dbReference>
<feature type="compositionally biased region" description="Basic and acidic residues" evidence="1">
    <location>
        <begin position="113"/>
        <end position="133"/>
    </location>
</feature>
<dbReference type="EMBL" id="PJQY01000628">
    <property type="protein sequence ID" value="PQQ09268.1"/>
    <property type="molecule type" value="Genomic_DNA"/>
</dbReference>
<evidence type="ECO:0000313" key="2">
    <source>
        <dbReference type="EMBL" id="PQQ09268.1"/>
    </source>
</evidence>
<dbReference type="AlphaFoldDB" id="A0A314YWP7"/>
<organism evidence="2 3">
    <name type="scientific">Prunus yedoensis var. nudiflora</name>
    <dbReference type="NCBI Taxonomy" id="2094558"/>
    <lineage>
        <taxon>Eukaryota</taxon>
        <taxon>Viridiplantae</taxon>
        <taxon>Streptophyta</taxon>
        <taxon>Embryophyta</taxon>
        <taxon>Tracheophyta</taxon>
        <taxon>Spermatophyta</taxon>
        <taxon>Magnoliopsida</taxon>
        <taxon>eudicotyledons</taxon>
        <taxon>Gunneridae</taxon>
        <taxon>Pentapetalae</taxon>
        <taxon>rosids</taxon>
        <taxon>fabids</taxon>
        <taxon>Rosales</taxon>
        <taxon>Rosaceae</taxon>
        <taxon>Amygdaloideae</taxon>
        <taxon>Amygdaleae</taxon>
        <taxon>Prunus</taxon>
    </lineage>
</organism>
<feature type="compositionally biased region" description="Basic and acidic residues" evidence="1">
    <location>
        <begin position="146"/>
        <end position="158"/>
    </location>
</feature>
<reference evidence="2 3" key="1">
    <citation type="submission" date="2018-02" db="EMBL/GenBank/DDBJ databases">
        <title>Draft genome of wild Prunus yedoensis var. nudiflora.</title>
        <authorList>
            <person name="Baek S."/>
            <person name="Kim J.-H."/>
            <person name="Choi K."/>
            <person name="Kim G.-B."/>
            <person name="Cho A."/>
            <person name="Jang H."/>
            <person name="Shin C.-H."/>
            <person name="Yu H.-J."/>
            <person name="Mun J.-H."/>
        </authorList>
    </citation>
    <scope>NUCLEOTIDE SEQUENCE [LARGE SCALE GENOMIC DNA]</scope>
    <source>
        <strain evidence="3">cv. Jeju island</strain>
        <tissue evidence="2">Leaf</tissue>
    </source>
</reference>
<feature type="region of interest" description="Disordered" evidence="1">
    <location>
        <begin position="78"/>
        <end position="173"/>
    </location>
</feature>
<evidence type="ECO:0000313" key="3">
    <source>
        <dbReference type="Proteomes" id="UP000250321"/>
    </source>
</evidence>
<proteinExistence type="predicted"/>
<protein>
    <submittedName>
        <fullName evidence="2">Glycine-rich protein DC9.1 isoform X1</fullName>
    </submittedName>
</protein>
<dbReference type="OrthoDB" id="1936545at2759"/>
<gene>
    <name evidence="2" type="ORF">Pyn_17947</name>
</gene>
<evidence type="ECO:0000256" key="1">
    <source>
        <dbReference type="SAM" id="MobiDB-lite"/>
    </source>
</evidence>